<dbReference type="EMBL" id="FNKJ01000001">
    <property type="protein sequence ID" value="SDQ03558.1"/>
    <property type="molecule type" value="Genomic_DNA"/>
</dbReference>
<dbReference type="GO" id="GO:0006355">
    <property type="term" value="P:regulation of DNA-templated transcription"/>
    <property type="evidence" value="ECO:0007669"/>
    <property type="project" value="InterPro"/>
</dbReference>
<evidence type="ECO:0000256" key="1">
    <source>
        <dbReference type="ARBA" id="ARBA00007484"/>
    </source>
</evidence>
<dbReference type="GO" id="GO:0016787">
    <property type="term" value="F:hydrolase activity"/>
    <property type="evidence" value="ECO:0007669"/>
    <property type="project" value="UniProtKB-KW"/>
</dbReference>
<evidence type="ECO:0000313" key="9">
    <source>
        <dbReference type="EMBL" id="SDQ03558.1"/>
    </source>
</evidence>
<reference evidence="10" key="1">
    <citation type="submission" date="2016-10" db="EMBL/GenBank/DDBJ databases">
        <authorList>
            <person name="Varghese N."/>
            <person name="Submissions S."/>
        </authorList>
    </citation>
    <scope>NUCLEOTIDE SEQUENCE [LARGE SCALE GENOMIC DNA]</scope>
    <source>
        <strain evidence="10">BS3775</strain>
    </source>
</reference>
<dbReference type="PANTHER" id="PTHR33516">
    <property type="entry name" value="LEXA REPRESSOR"/>
    <property type="match status" value="1"/>
</dbReference>
<evidence type="ECO:0000256" key="6">
    <source>
        <dbReference type="ARBA" id="ARBA00023236"/>
    </source>
</evidence>
<evidence type="ECO:0000256" key="3">
    <source>
        <dbReference type="ARBA" id="ARBA00022801"/>
    </source>
</evidence>
<evidence type="ECO:0000259" key="8">
    <source>
        <dbReference type="Pfam" id="PF00717"/>
    </source>
</evidence>
<evidence type="ECO:0000256" key="7">
    <source>
        <dbReference type="RuleBase" id="RU003991"/>
    </source>
</evidence>
<gene>
    <name evidence="9" type="ORF">SAMN04490195_0075</name>
</gene>
<dbReference type="GO" id="GO:0009432">
    <property type="term" value="P:SOS response"/>
    <property type="evidence" value="ECO:0007669"/>
    <property type="project" value="UniProtKB-KW"/>
</dbReference>
<dbReference type="Gene3D" id="2.10.109.10">
    <property type="entry name" value="Umud Fragment, subunit A"/>
    <property type="match status" value="1"/>
</dbReference>
<dbReference type="GO" id="GO:0006281">
    <property type="term" value="P:DNA repair"/>
    <property type="evidence" value="ECO:0007669"/>
    <property type="project" value="UniProtKB-KW"/>
</dbReference>
<dbReference type="RefSeq" id="WP_011005854.1">
    <property type="nucleotide sequence ID" value="NZ_FNKJ01000001.1"/>
</dbReference>
<dbReference type="OrthoDB" id="9787787at2"/>
<sequence>MNVVSIQPLRDSRQVLAVLAGSAAGGFPSPAADYYEPPISLDELLNIRAAHVFIVRVEGESMRDAGIFDGGVLIVDRSITPCSGQIVLAYVDNQPLVKRLAKAPGDGWLLESANPAYKTITPDEYASVDVFGVVTWDLTKHVF</sequence>
<dbReference type="InterPro" id="IPR015927">
    <property type="entry name" value="Peptidase_S24_S26A/B/C"/>
</dbReference>
<dbReference type="GO" id="GO:0003677">
    <property type="term" value="F:DNA binding"/>
    <property type="evidence" value="ECO:0007669"/>
    <property type="project" value="InterPro"/>
</dbReference>
<dbReference type="AlphaFoldDB" id="A0A1H0XKR4"/>
<keyword evidence="3 7" id="KW-0378">Hydrolase</keyword>
<dbReference type="SUPFAM" id="SSF51306">
    <property type="entry name" value="LexA/Signal peptidase"/>
    <property type="match status" value="1"/>
</dbReference>
<keyword evidence="5" id="KW-0234">DNA repair</keyword>
<organism evidence="9 10">
    <name type="scientific">Pseudomonas moorei</name>
    <dbReference type="NCBI Taxonomy" id="395599"/>
    <lineage>
        <taxon>Bacteria</taxon>
        <taxon>Pseudomonadati</taxon>
        <taxon>Pseudomonadota</taxon>
        <taxon>Gammaproteobacteria</taxon>
        <taxon>Pseudomonadales</taxon>
        <taxon>Pseudomonadaceae</taxon>
        <taxon>Pseudomonas</taxon>
    </lineage>
</organism>
<evidence type="ECO:0000313" key="10">
    <source>
        <dbReference type="Proteomes" id="UP000199570"/>
    </source>
</evidence>
<dbReference type="InterPro" id="IPR036286">
    <property type="entry name" value="LexA/Signal_pep-like_sf"/>
</dbReference>
<accession>A0A1H0XKR4</accession>
<dbReference type="InterPro" id="IPR050077">
    <property type="entry name" value="LexA_repressor"/>
</dbReference>
<feature type="domain" description="Peptidase S24/S26A/S26B/S26C" evidence="8">
    <location>
        <begin position="19"/>
        <end position="134"/>
    </location>
</feature>
<comment type="similarity">
    <text evidence="1 7">Belongs to the peptidase S24 family.</text>
</comment>
<dbReference type="Pfam" id="PF00717">
    <property type="entry name" value="Peptidase_S24"/>
    <property type="match status" value="1"/>
</dbReference>
<keyword evidence="6" id="KW-0742">SOS response</keyword>
<dbReference type="InterPro" id="IPR006197">
    <property type="entry name" value="Peptidase_S24_LexA"/>
</dbReference>
<evidence type="ECO:0000256" key="4">
    <source>
        <dbReference type="ARBA" id="ARBA00022813"/>
    </source>
</evidence>
<evidence type="ECO:0000256" key="2">
    <source>
        <dbReference type="ARBA" id="ARBA00022763"/>
    </source>
</evidence>
<dbReference type="PANTHER" id="PTHR33516:SF2">
    <property type="entry name" value="LEXA REPRESSOR-RELATED"/>
    <property type="match status" value="1"/>
</dbReference>
<proteinExistence type="inferred from homology"/>
<dbReference type="NCBIfam" id="NF007621">
    <property type="entry name" value="PRK10276.1"/>
    <property type="match status" value="1"/>
</dbReference>
<evidence type="ECO:0000256" key="5">
    <source>
        <dbReference type="ARBA" id="ARBA00023204"/>
    </source>
</evidence>
<dbReference type="Proteomes" id="UP000199570">
    <property type="component" value="Unassembled WGS sequence"/>
</dbReference>
<keyword evidence="10" id="KW-1185">Reference proteome</keyword>
<dbReference type="CDD" id="cd06529">
    <property type="entry name" value="S24_LexA-like"/>
    <property type="match status" value="1"/>
</dbReference>
<dbReference type="InterPro" id="IPR039418">
    <property type="entry name" value="LexA-like"/>
</dbReference>
<keyword evidence="2" id="KW-0227">DNA damage</keyword>
<dbReference type="PRINTS" id="PR00726">
    <property type="entry name" value="LEXASERPTASE"/>
</dbReference>
<protein>
    <submittedName>
        <fullName evidence="9">DNA polymerase V</fullName>
    </submittedName>
</protein>
<keyword evidence="4 7" id="KW-0068">Autocatalytic cleavage</keyword>
<name>A0A1H0XKR4_9PSED</name>